<dbReference type="GO" id="GO:0047605">
    <property type="term" value="F:acetolactate decarboxylase activity"/>
    <property type="evidence" value="ECO:0007669"/>
    <property type="project" value="UniProtKB-EC"/>
</dbReference>
<evidence type="ECO:0000256" key="7">
    <source>
        <dbReference type="ARBA" id="ARBA00023061"/>
    </source>
</evidence>
<evidence type="ECO:0000256" key="9">
    <source>
        <dbReference type="SAM" id="Coils"/>
    </source>
</evidence>
<dbReference type="RefSeq" id="WP_161739940.1">
    <property type="nucleotide sequence ID" value="NZ_JAAAMV010000001.1"/>
</dbReference>
<evidence type="ECO:0000256" key="6">
    <source>
        <dbReference type="ARBA" id="ARBA00022793"/>
    </source>
</evidence>
<keyword evidence="7" id="KW-0005">Acetoin biosynthesis</keyword>
<dbReference type="SUPFAM" id="SSF117856">
    <property type="entry name" value="AF0104/ALDC/Ptd012-like"/>
    <property type="match status" value="1"/>
</dbReference>
<feature type="region of interest" description="Disordered" evidence="10">
    <location>
        <begin position="310"/>
        <end position="329"/>
    </location>
</feature>
<reference evidence="12 13" key="1">
    <citation type="submission" date="2020-01" db="EMBL/GenBank/DDBJ databases">
        <title>Paenibacillus soybeanensis sp. nov. isolated from the nodules of soybean (Glycine max(L.) Merr).</title>
        <authorList>
            <person name="Wang H."/>
        </authorList>
    </citation>
    <scope>NUCLEOTIDE SEQUENCE [LARGE SCALE GENOMIC DNA]</scope>
    <source>
        <strain evidence="12 13">T1</strain>
    </source>
</reference>
<dbReference type="PANTHER" id="PTHR35524">
    <property type="entry name" value="ALPHA-ACETOLACTATE DECARBOXYLASE"/>
    <property type="match status" value="1"/>
</dbReference>
<keyword evidence="13" id="KW-1185">Reference proteome</keyword>
<comment type="catalytic activity">
    <reaction evidence="1">
        <text>(2S)-2-acetolactate + H(+) = (R)-acetoin + CO2</text>
        <dbReference type="Rhea" id="RHEA:21580"/>
        <dbReference type="ChEBI" id="CHEBI:15378"/>
        <dbReference type="ChEBI" id="CHEBI:15686"/>
        <dbReference type="ChEBI" id="CHEBI:16526"/>
        <dbReference type="ChEBI" id="CHEBI:58476"/>
        <dbReference type="EC" id="4.1.1.5"/>
    </reaction>
</comment>
<dbReference type="Proteomes" id="UP000665561">
    <property type="component" value="Unassembled WGS sequence"/>
</dbReference>
<evidence type="ECO:0000256" key="11">
    <source>
        <dbReference type="SAM" id="SignalP"/>
    </source>
</evidence>
<evidence type="ECO:0000313" key="13">
    <source>
        <dbReference type="Proteomes" id="UP000665561"/>
    </source>
</evidence>
<dbReference type="PANTHER" id="PTHR35524:SF1">
    <property type="entry name" value="ALPHA-ACETOLACTATE DECARBOXYLASE"/>
    <property type="match status" value="1"/>
</dbReference>
<dbReference type="CDD" id="cd17299">
    <property type="entry name" value="acetolactate_decarboxylase"/>
    <property type="match status" value="1"/>
</dbReference>
<keyword evidence="9" id="KW-0175">Coiled coil</keyword>
<evidence type="ECO:0000256" key="1">
    <source>
        <dbReference type="ARBA" id="ARBA00001784"/>
    </source>
</evidence>
<evidence type="ECO:0000256" key="5">
    <source>
        <dbReference type="ARBA" id="ARBA00020164"/>
    </source>
</evidence>
<keyword evidence="11" id="KW-0732">Signal</keyword>
<dbReference type="NCBIfam" id="TIGR01252">
    <property type="entry name" value="acetolac_decarb"/>
    <property type="match status" value="1"/>
</dbReference>
<protein>
    <recommendedName>
        <fullName evidence="5">Alpha-acetolactate decarboxylase</fullName>
        <ecNumber evidence="4">4.1.1.5</ecNumber>
    </recommendedName>
</protein>
<keyword evidence="6" id="KW-0210">Decarboxylase</keyword>
<dbReference type="EMBL" id="JAAAMV010000001">
    <property type="protein sequence ID" value="NBD22245.1"/>
    <property type="molecule type" value="Genomic_DNA"/>
</dbReference>
<feature type="signal peptide" evidence="11">
    <location>
        <begin position="1"/>
        <end position="26"/>
    </location>
</feature>
<keyword evidence="8 12" id="KW-0456">Lyase</keyword>
<evidence type="ECO:0000256" key="8">
    <source>
        <dbReference type="ARBA" id="ARBA00023239"/>
    </source>
</evidence>
<comment type="similarity">
    <text evidence="3">Belongs to the alpha-acetolactate decarboxylase family.</text>
</comment>
<evidence type="ECO:0000256" key="4">
    <source>
        <dbReference type="ARBA" id="ARBA00013204"/>
    </source>
</evidence>
<evidence type="ECO:0000313" key="12">
    <source>
        <dbReference type="EMBL" id="NBD22245.1"/>
    </source>
</evidence>
<dbReference type="Pfam" id="PF03306">
    <property type="entry name" value="AAL_decarboxy"/>
    <property type="match status" value="1"/>
</dbReference>
<sequence length="329" mass="35812">MNNKKTIVSSVAILAVLLAAALTAYASGSEPATKAAADFSVAEAEKAKAAAELKLAEAEAAKAAAEIKVAEAKSAKAAAEVSVSKAKEASEKASQNSLYQYSTINALMQGQFDGEKTLREVAEHGDTGLGTFNGVDGELTQVNGKFYRFDNEGHFYQVDEKEKTPFVSTVNFQTDKTIEVGQIDTFEGLTKILSTEITKKNNFYAFKVHGTLNYLKVRSEPKQNKPYPTLPKVLEKQSVWEYQNVTGTLVVFYTPNYAAMLNVPGFHAHFVSDDKKIGGHVLNLKMGSGTAQIDAIDKLQVELPQSQEFHDTDLTQVNPADVHQVETDH</sequence>
<feature type="chain" id="PRO_5045656894" description="Alpha-acetolactate decarboxylase" evidence="11">
    <location>
        <begin position="27"/>
        <end position="329"/>
    </location>
</feature>
<organism evidence="12 13">
    <name type="scientific">Paenibacillus glycinis</name>
    <dbReference type="NCBI Taxonomy" id="2697035"/>
    <lineage>
        <taxon>Bacteria</taxon>
        <taxon>Bacillati</taxon>
        <taxon>Bacillota</taxon>
        <taxon>Bacilli</taxon>
        <taxon>Bacillales</taxon>
        <taxon>Paenibacillaceae</taxon>
        <taxon>Paenibacillus</taxon>
    </lineage>
</organism>
<gene>
    <name evidence="12" type="primary">budA</name>
    <name evidence="12" type="ORF">GT019_00010</name>
</gene>
<dbReference type="InterPro" id="IPR005128">
    <property type="entry name" value="Acetolactate_a_deCO2ase"/>
</dbReference>
<evidence type="ECO:0000256" key="3">
    <source>
        <dbReference type="ARBA" id="ARBA00007106"/>
    </source>
</evidence>
<dbReference type="Gene3D" id="3.30.1330.80">
    <property type="entry name" value="Hypothetical protein, similar to alpha- acetolactate decarboxylase, domain 2"/>
    <property type="match status" value="2"/>
</dbReference>
<feature type="coiled-coil region" evidence="9">
    <location>
        <begin position="39"/>
        <end position="80"/>
    </location>
</feature>
<accession>A0ABW9XI17</accession>
<name>A0ABW9XI17_9BACL</name>
<dbReference type="EC" id="4.1.1.5" evidence="4"/>
<evidence type="ECO:0000256" key="2">
    <source>
        <dbReference type="ARBA" id="ARBA00005170"/>
    </source>
</evidence>
<evidence type="ECO:0000256" key="10">
    <source>
        <dbReference type="SAM" id="MobiDB-lite"/>
    </source>
</evidence>
<comment type="pathway">
    <text evidence="2">Polyol metabolism; (R,R)-butane-2,3-diol biosynthesis; (R,R)-butane-2,3-diol from pyruvate: step 2/3.</text>
</comment>
<proteinExistence type="inferred from homology"/>
<comment type="caution">
    <text evidence="12">The sequence shown here is derived from an EMBL/GenBank/DDBJ whole genome shotgun (WGS) entry which is preliminary data.</text>
</comment>